<keyword evidence="12" id="KW-1185">Reference proteome</keyword>
<keyword evidence="4 8" id="KW-0812">Transmembrane</keyword>
<comment type="caution">
    <text evidence="11">The sequence shown here is derived from an EMBL/GenBank/DDBJ whole genome shotgun (WGS) entry which is preliminary data.</text>
</comment>
<keyword evidence="6 10" id="KW-1133">Transmembrane helix</keyword>
<dbReference type="PROSITE" id="PS50920">
    <property type="entry name" value="SOLCAR"/>
    <property type="match status" value="2"/>
</dbReference>
<evidence type="ECO:0000256" key="8">
    <source>
        <dbReference type="PROSITE-ProRule" id="PRU00282"/>
    </source>
</evidence>
<protein>
    <recommendedName>
        <fullName evidence="13">S-adenosylmethionine mitochondrial carrier protein</fullName>
    </recommendedName>
</protein>
<accession>A0AAD9K6G8</accession>
<comment type="similarity">
    <text evidence="2 9">Belongs to the mitochondrial carrier (TC 2.A.29) family.</text>
</comment>
<reference evidence="11" key="1">
    <citation type="journal article" date="2023" name="Mol. Biol. Evol.">
        <title>Third-Generation Sequencing Reveals the Adaptive Role of the Epigenome in Three Deep-Sea Polychaetes.</title>
        <authorList>
            <person name="Perez M."/>
            <person name="Aroh O."/>
            <person name="Sun Y."/>
            <person name="Lan Y."/>
            <person name="Juniper S.K."/>
            <person name="Young C.R."/>
            <person name="Angers B."/>
            <person name="Qian P.Y."/>
        </authorList>
    </citation>
    <scope>NUCLEOTIDE SEQUENCE</scope>
    <source>
        <strain evidence="11">P08H-3</strain>
    </source>
</reference>
<proteinExistence type="inferred from homology"/>
<dbReference type="AlphaFoldDB" id="A0AAD9K6G8"/>
<gene>
    <name evidence="11" type="ORF">LSH36_52g06000</name>
</gene>
<dbReference type="Proteomes" id="UP001208570">
    <property type="component" value="Unassembled WGS sequence"/>
</dbReference>
<evidence type="ECO:0000256" key="5">
    <source>
        <dbReference type="ARBA" id="ARBA00022737"/>
    </source>
</evidence>
<evidence type="ECO:0000256" key="1">
    <source>
        <dbReference type="ARBA" id="ARBA00004141"/>
    </source>
</evidence>
<evidence type="ECO:0000256" key="4">
    <source>
        <dbReference type="ARBA" id="ARBA00022692"/>
    </source>
</evidence>
<dbReference type="EMBL" id="JAODUP010000052">
    <property type="protein sequence ID" value="KAK2165305.1"/>
    <property type="molecule type" value="Genomic_DNA"/>
</dbReference>
<evidence type="ECO:0000256" key="3">
    <source>
        <dbReference type="ARBA" id="ARBA00022448"/>
    </source>
</evidence>
<dbReference type="GO" id="GO:0016020">
    <property type="term" value="C:membrane"/>
    <property type="evidence" value="ECO:0007669"/>
    <property type="project" value="UniProtKB-SubCell"/>
</dbReference>
<keyword evidence="3 9" id="KW-0813">Transport</keyword>
<dbReference type="PANTHER" id="PTHR45667">
    <property type="entry name" value="S-ADENOSYLMETHIONINE MITOCHONDRIAL CARRIER PROTEIN"/>
    <property type="match status" value="1"/>
</dbReference>
<evidence type="ECO:0000256" key="10">
    <source>
        <dbReference type="SAM" id="Phobius"/>
    </source>
</evidence>
<feature type="transmembrane region" description="Helical" evidence="10">
    <location>
        <begin position="191"/>
        <end position="216"/>
    </location>
</feature>
<evidence type="ECO:0000256" key="9">
    <source>
        <dbReference type="RuleBase" id="RU000488"/>
    </source>
</evidence>
<dbReference type="Pfam" id="PF00153">
    <property type="entry name" value="Mito_carr"/>
    <property type="match status" value="2"/>
</dbReference>
<dbReference type="InterPro" id="IPR018108">
    <property type="entry name" value="MCP_transmembrane"/>
</dbReference>
<feature type="repeat" description="Solcar" evidence="8">
    <location>
        <begin position="134"/>
        <end position="222"/>
    </location>
</feature>
<organism evidence="11 12">
    <name type="scientific">Paralvinella palmiformis</name>
    <dbReference type="NCBI Taxonomy" id="53620"/>
    <lineage>
        <taxon>Eukaryota</taxon>
        <taxon>Metazoa</taxon>
        <taxon>Spiralia</taxon>
        <taxon>Lophotrochozoa</taxon>
        <taxon>Annelida</taxon>
        <taxon>Polychaeta</taxon>
        <taxon>Sedentaria</taxon>
        <taxon>Canalipalpata</taxon>
        <taxon>Terebellida</taxon>
        <taxon>Terebelliformia</taxon>
        <taxon>Alvinellidae</taxon>
        <taxon>Paralvinella</taxon>
    </lineage>
</organism>
<evidence type="ECO:0000313" key="11">
    <source>
        <dbReference type="EMBL" id="KAK2165305.1"/>
    </source>
</evidence>
<dbReference type="InterPro" id="IPR023395">
    <property type="entry name" value="MCP_dom_sf"/>
</dbReference>
<feature type="repeat" description="Solcar" evidence="8">
    <location>
        <begin position="6"/>
        <end position="79"/>
    </location>
</feature>
<comment type="subcellular location">
    <subcellularLocation>
        <location evidence="1">Membrane</location>
        <topology evidence="1">Multi-pass membrane protein</topology>
    </subcellularLocation>
</comment>
<dbReference type="SUPFAM" id="SSF103506">
    <property type="entry name" value="Mitochondrial carrier"/>
    <property type="match status" value="1"/>
</dbReference>
<feature type="transmembrane region" description="Helical" evidence="10">
    <location>
        <begin position="50"/>
        <end position="73"/>
    </location>
</feature>
<evidence type="ECO:0000256" key="6">
    <source>
        <dbReference type="ARBA" id="ARBA00022989"/>
    </source>
</evidence>
<evidence type="ECO:0008006" key="13">
    <source>
        <dbReference type="Google" id="ProtNLM"/>
    </source>
</evidence>
<evidence type="ECO:0000313" key="12">
    <source>
        <dbReference type="Proteomes" id="UP001208570"/>
    </source>
</evidence>
<dbReference type="Gene3D" id="1.50.40.10">
    <property type="entry name" value="Mitochondrial carrier domain"/>
    <property type="match status" value="2"/>
</dbReference>
<keyword evidence="7 8" id="KW-0472">Membrane</keyword>
<evidence type="ECO:0000256" key="2">
    <source>
        <dbReference type="ARBA" id="ARBA00006375"/>
    </source>
</evidence>
<sequence length="234" mass="25179">MLENKDQFIPSLVSGSAAGLCTDLSLYPLDTIKTRLQSADGFFKSGGFRGIYAGFGSVAVGSMPGAALFFVTYEKVKSFTRTVVPPSYLFTTHMAAASFGELMACLVRVPVEVVKQRAMIQHRSSSWSVLLVTVRQEVFITFGNEQGGIAAGITTPLDVAKTRIMLAQSGSHLAQGRINLALHQIYKEKGFAGLFAGILPRTLGIAIGGAIFLGAYDKSQKMYRQIIQISSEPS</sequence>
<keyword evidence="5" id="KW-0677">Repeat</keyword>
<evidence type="ECO:0000256" key="7">
    <source>
        <dbReference type="ARBA" id="ARBA00023136"/>
    </source>
</evidence>
<name>A0AAD9K6G8_9ANNE</name>